<dbReference type="EMBL" id="ACKQ02000002">
    <property type="protein sequence ID" value="EFK37556.1"/>
    <property type="molecule type" value="Genomic_DNA"/>
</dbReference>
<organism evidence="1 2">
    <name type="scientific">Chryseobacterium gleum ATCC 35910</name>
    <dbReference type="NCBI Taxonomy" id="525257"/>
    <lineage>
        <taxon>Bacteria</taxon>
        <taxon>Pseudomonadati</taxon>
        <taxon>Bacteroidota</taxon>
        <taxon>Flavobacteriia</taxon>
        <taxon>Flavobacteriales</taxon>
        <taxon>Weeksellaceae</taxon>
        <taxon>Chryseobacterium group</taxon>
        <taxon>Chryseobacterium</taxon>
    </lineage>
</organism>
<sequence>MRNKNSVFLKPEKIKIKRAGRRMMDAGSSYLSANDYTSFHKKILWKNIDLIRLQ</sequence>
<evidence type="ECO:0000313" key="1">
    <source>
        <dbReference type="EMBL" id="EFK37556.1"/>
    </source>
</evidence>
<accession>A0ABN0AWQ1</accession>
<reference evidence="1" key="1">
    <citation type="submission" date="2010-06" db="EMBL/GenBank/DDBJ databases">
        <authorList>
            <person name="Muzny D."/>
            <person name="Qin X."/>
            <person name="Buhay C."/>
            <person name="Dugan-Rocha S."/>
            <person name="Ding Y."/>
            <person name="Chen G."/>
            <person name="Hawes A."/>
            <person name="Holder M."/>
            <person name="Jhangiani S."/>
            <person name="Johnson A."/>
            <person name="Khan Z."/>
            <person name="Li Z."/>
            <person name="Liu W."/>
            <person name="Liu X."/>
            <person name="Perez L."/>
            <person name="Shen H."/>
            <person name="Wang Q."/>
            <person name="Watt J."/>
            <person name="Xi L."/>
            <person name="Xin Y."/>
            <person name="Zhou J."/>
            <person name="Deng J."/>
            <person name="Jiang H."/>
            <person name="Liu Y."/>
            <person name="Qu J."/>
            <person name="Song X.-Z."/>
            <person name="Zhang L."/>
            <person name="Villasana D."/>
            <person name="Johnson A."/>
            <person name="Liu J."/>
            <person name="Liyanage D."/>
            <person name="Lorensuhewa L."/>
            <person name="Robinson T."/>
            <person name="Song A."/>
            <person name="Song B.-B."/>
            <person name="Dinh H."/>
            <person name="Thornton R."/>
            <person name="Coyle M."/>
            <person name="Francisco L."/>
            <person name="Jackson L."/>
            <person name="Javaid M."/>
            <person name="Korchina V."/>
            <person name="Kovar C."/>
            <person name="Mata R."/>
            <person name="Mathew T."/>
            <person name="Ngo R."/>
            <person name="Nguyen L."/>
            <person name="Nguyen N."/>
            <person name="Okwuonu G."/>
            <person name="Ongeri F."/>
            <person name="Pham C."/>
            <person name="Simmons D."/>
            <person name="Wilczek-Boney K."/>
            <person name="Hale W."/>
            <person name="Jakkamsetti A."/>
            <person name="Pham P."/>
            <person name="Ruth R."/>
            <person name="San Lucas F."/>
            <person name="Warren J."/>
            <person name="Zhang J."/>
            <person name="Zhao Z."/>
            <person name="Zhou C."/>
            <person name="Zhu D."/>
            <person name="Lee S."/>
            <person name="Bess C."/>
            <person name="Blankenburg K."/>
            <person name="Forbes L."/>
            <person name="Fu Q."/>
            <person name="Gubbala S."/>
            <person name="Hirani K."/>
            <person name="Jayaseelan J.C."/>
            <person name="Lara F."/>
            <person name="Munidasa M."/>
            <person name="Palculict T."/>
            <person name="Patil S."/>
            <person name="Pu L.-L."/>
            <person name="Saada N."/>
            <person name="Tang L."/>
            <person name="Weissenberger G."/>
            <person name="Zhu Y."/>
            <person name="Hemphill L."/>
            <person name="Shang Y."/>
            <person name="Youmans B."/>
            <person name="Ayvaz T."/>
            <person name="Ross M."/>
            <person name="Santibanez J."/>
            <person name="Aqrawi P."/>
            <person name="Gross S."/>
            <person name="Joshi V."/>
            <person name="Fowler G."/>
            <person name="Nazareth L."/>
            <person name="Reid J."/>
            <person name="Worley K."/>
            <person name="Petrosino J."/>
            <person name="Highlander S."/>
            <person name="Gibbs R."/>
        </authorList>
    </citation>
    <scope>NUCLEOTIDE SEQUENCE [LARGE SCALE GENOMIC DNA]</scope>
    <source>
        <strain evidence="1">ATCC 35910</strain>
    </source>
</reference>
<protein>
    <submittedName>
        <fullName evidence="1">Uncharacterized protein</fullName>
    </submittedName>
</protein>
<keyword evidence="2" id="KW-1185">Reference proteome</keyword>
<gene>
    <name evidence="1" type="ORF">HMPREF0204_10329</name>
</gene>
<name>A0ABN0AWQ1_CHRGE</name>
<comment type="caution">
    <text evidence="1">The sequence shown here is derived from an EMBL/GenBank/DDBJ whole genome shotgun (WGS) entry which is preliminary data.</text>
</comment>
<proteinExistence type="predicted"/>
<evidence type="ECO:0000313" key="2">
    <source>
        <dbReference type="Proteomes" id="UP000002969"/>
    </source>
</evidence>
<dbReference type="Proteomes" id="UP000002969">
    <property type="component" value="Unassembled WGS sequence"/>
</dbReference>